<gene>
    <name evidence="2" type="ORF">LTR25_010103</name>
</gene>
<evidence type="ECO:0000259" key="1">
    <source>
        <dbReference type="PROSITE" id="PS50142"/>
    </source>
</evidence>
<name>A0AAV9PSU0_9PEZI</name>
<dbReference type="GO" id="GO:0004525">
    <property type="term" value="F:ribonuclease III activity"/>
    <property type="evidence" value="ECO:0007669"/>
    <property type="project" value="InterPro"/>
</dbReference>
<evidence type="ECO:0000313" key="3">
    <source>
        <dbReference type="Proteomes" id="UP001345827"/>
    </source>
</evidence>
<dbReference type="PROSITE" id="PS50142">
    <property type="entry name" value="RNASE_3_2"/>
    <property type="match status" value="1"/>
</dbReference>
<reference evidence="2 3" key="1">
    <citation type="submission" date="2023-06" db="EMBL/GenBank/DDBJ databases">
        <title>Black Yeasts Isolated from many extreme environments.</title>
        <authorList>
            <person name="Coleine C."/>
            <person name="Stajich J.E."/>
            <person name="Selbmann L."/>
        </authorList>
    </citation>
    <scope>NUCLEOTIDE SEQUENCE [LARGE SCALE GENOMIC DNA]</scope>
    <source>
        <strain evidence="2 3">CCFEE 5887</strain>
    </source>
</reference>
<dbReference type="EMBL" id="JAXLQG010000024">
    <property type="protein sequence ID" value="KAK5528918.1"/>
    <property type="molecule type" value="Genomic_DNA"/>
</dbReference>
<accession>A0AAV9PSU0</accession>
<feature type="domain" description="RNase III" evidence="1">
    <location>
        <begin position="35"/>
        <end position="162"/>
    </location>
</feature>
<organism evidence="2 3">
    <name type="scientific">Vermiconidia calcicola</name>
    <dbReference type="NCBI Taxonomy" id="1690605"/>
    <lineage>
        <taxon>Eukaryota</taxon>
        <taxon>Fungi</taxon>
        <taxon>Dikarya</taxon>
        <taxon>Ascomycota</taxon>
        <taxon>Pezizomycotina</taxon>
        <taxon>Dothideomycetes</taxon>
        <taxon>Dothideomycetidae</taxon>
        <taxon>Mycosphaerellales</taxon>
        <taxon>Extremaceae</taxon>
        <taxon>Vermiconidia</taxon>
    </lineage>
</organism>
<keyword evidence="3" id="KW-1185">Reference proteome</keyword>
<dbReference type="Pfam" id="PF00636">
    <property type="entry name" value="Ribonuclease_3"/>
    <property type="match status" value="1"/>
</dbReference>
<evidence type="ECO:0000313" key="2">
    <source>
        <dbReference type="EMBL" id="KAK5528918.1"/>
    </source>
</evidence>
<sequence length="190" mass="21129">MTTSNLIDISSGPKSWTELPPPISPLAFLELEDKVQSCERIIGYNFKNKYLCFEALLTYNTTVMDEGVEFIVRKNDSLAVHGDTVLDVYLSSLWLKTGRSKEEYTTLRLEVAGIKNVAAICLDCGLDECAFLTEQTPNLKSSPRARATLLKAVIGAVATDGDLNKTELGCLLFRLGFRHELLERPALQKQ</sequence>
<comment type="caution">
    <text evidence="2">The sequence shown here is derived from an EMBL/GenBank/DDBJ whole genome shotgun (WGS) entry which is preliminary data.</text>
</comment>
<dbReference type="Gene3D" id="1.10.1520.10">
    <property type="entry name" value="Ribonuclease III domain"/>
    <property type="match status" value="1"/>
</dbReference>
<dbReference type="Proteomes" id="UP001345827">
    <property type="component" value="Unassembled WGS sequence"/>
</dbReference>
<dbReference type="AlphaFoldDB" id="A0AAV9PSU0"/>
<dbReference type="InterPro" id="IPR036389">
    <property type="entry name" value="RNase_III_sf"/>
</dbReference>
<dbReference type="InterPro" id="IPR000999">
    <property type="entry name" value="RNase_III_dom"/>
</dbReference>
<proteinExistence type="predicted"/>
<protein>
    <recommendedName>
        <fullName evidence="1">RNase III domain-containing protein</fullName>
    </recommendedName>
</protein>
<dbReference type="GO" id="GO:0006396">
    <property type="term" value="P:RNA processing"/>
    <property type="evidence" value="ECO:0007669"/>
    <property type="project" value="InterPro"/>
</dbReference>
<dbReference type="SUPFAM" id="SSF69065">
    <property type="entry name" value="RNase III domain-like"/>
    <property type="match status" value="1"/>
</dbReference>